<evidence type="ECO:0000313" key="1">
    <source>
        <dbReference type="EMBL" id="CCO13723.1"/>
    </source>
</evidence>
<sequence length="121" mass="14070">MPSGPQSPRGKMRSPKPQGLLQQDWALLGRPRPRHALRKGQKPMELGWARALRIKVLETLLEGRDSRLKRWTLRTGQRPVGWTLSQGQEAERQTLRGQESELGRLKRVQQFVKWMLSRGQR</sequence>
<dbReference type="AlphaFoldDB" id="L0R4X4"/>
<dbReference type="ChiTaRS" id="EHBP1L1">
    <property type="organism name" value="human"/>
</dbReference>
<organism evidence="1">
    <name type="scientific">Homo sapiens</name>
    <name type="common">Human</name>
    <dbReference type="NCBI Taxonomy" id="9606"/>
    <lineage>
        <taxon>Eukaryota</taxon>
        <taxon>Metazoa</taxon>
        <taxon>Chordata</taxon>
        <taxon>Craniata</taxon>
        <taxon>Vertebrata</taxon>
        <taxon>Euteleostomi</taxon>
        <taxon>Mammalia</taxon>
        <taxon>Eutheria</taxon>
        <taxon>Euarchontoglires</taxon>
        <taxon>Primates</taxon>
        <taxon>Haplorrhini</taxon>
        <taxon>Catarrhini</taxon>
        <taxon>Hominidae</taxon>
        <taxon>Homo</taxon>
    </lineage>
</organism>
<dbReference type="EMBL" id="HF548012">
    <property type="protein sequence ID" value="CCO13723.1"/>
    <property type="molecule type" value="Genomic_DNA"/>
</dbReference>
<dbReference type="OrthoDB" id="5972258at2759"/>
<name>L0R4X4_HUMAN</name>
<proteinExistence type="predicted"/>
<reference evidence="1" key="1">
    <citation type="submission" date="2012-10" db="EMBL/GenBank/DDBJ databases">
        <title>Direct identification of alternative open reading frame translation products in human.</title>
        <authorList>
            <person name="Vanderperre B."/>
            <person name="Lucier J.-F."/>
            <person name="Motard J."/>
            <person name="Tremblay G."/>
            <person name="Vanderperre S."/>
            <person name="Wisztorski M."/>
            <person name="Salzet M."/>
            <person name="Boisvert F.-M."/>
            <person name="Roucou X."/>
        </authorList>
    </citation>
    <scope>NUCLEOTIDE SEQUENCE</scope>
</reference>
<accession>L0R4X4</accession>
<gene>
    <name evidence="1" type="primary">EHBP1L1</name>
</gene>
<protein>
    <submittedName>
        <fullName evidence="1">Alternative protein EHBP1L1</fullName>
    </submittedName>
</protein>